<feature type="region of interest" description="Disordered" evidence="2">
    <location>
        <begin position="291"/>
        <end position="315"/>
    </location>
</feature>
<dbReference type="CDD" id="cd00586">
    <property type="entry name" value="4HBT"/>
    <property type="match status" value="1"/>
</dbReference>
<dbReference type="InParanoid" id="V5FZ71"/>
<evidence type="ECO:0000313" key="4">
    <source>
        <dbReference type="Proteomes" id="UP000018001"/>
    </source>
</evidence>
<dbReference type="EMBL" id="BAUL01000112">
    <property type="protein sequence ID" value="GAD95051.1"/>
    <property type="molecule type" value="Genomic_DNA"/>
</dbReference>
<dbReference type="OrthoDB" id="265761at2759"/>
<dbReference type="InterPro" id="IPR029069">
    <property type="entry name" value="HotDog_dom_sf"/>
</dbReference>
<dbReference type="FunCoup" id="V5FZ71">
    <property type="interactions" value="33"/>
</dbReference>
<comment type="similarity">
    <text evidence="1">Belongs to the lcsJ thioesterase family.</text>
</comment>
<keyword evidence="4" id="KW-1185">Reference proteome</keyword>
<sequence length="346" mass="38815">MAAMSFPIGTDSVRDIVNSVLSLVSWKTLALVLALINIKNLPFTWHVRLLYYLIGNLRFRPGITLPGNAQRALDSKGKPTHPVFVPTSIYSRTPFLETDYNIHKSNSTYFSDLDISRTALVTRIYTPGMSIVSKQLDKELLDVSKGGKPPNKKAPMYIALGSVYCTFKREIKPFELYEIQTKVAAWDKKWLYTISFFLRPEKRKGQGKTLFAVAISKYVVKKGRLTVPPERVLRASGFLPPMPEGVSEQPIVADSGETSTSGTPASTEGLTAGQGVDGSLLREVLTVNEDKLPNSTELDKQQKENGGTWDSEEWTWERIEQERQRGLQLIEGYTELDAKLHAEWES</sequence>
<dbReference type="HOGENOM" id="CLU_040660_0_1_1"/>
<comment type="caution">
    <text evidence="3">The sequence shown here is derived from an EMBL/GenBank/DDBJ whole genome shotgun (WGS) entry which is preliminary data.</text>
</comment>
<dbReference type="eggNOG" id="KOG4366">
    <property type="taxonomic scope" value="Eukaryota"/>
</dbReference>
<evidence type="ECO:0008006" key="5">
    <source>
        <dbReference type="Google" id="ProtNLM"/>
    </source>
</evidence>
<evidence type="ECO:0000256" key="1">
    <source>
        <dbReference type="ARBA" id="ARBA00038476"/>
    </source>
</evidence>
<dbReference type="Pfam" id="PF13279">
    <property type="entry name" value="4HBT_2"/>
    <property type="match status" value="1"/>
</dbReference>
<protein>
    <recommendedName>
        <fullName evidence="5">Capsule polysaccharide biosynthesis protein</fullName>
    </recommendedName>
</protein>
<dbReference type="AlphaFoldDB" id="V5FZ71"/>
<dbReference type="InterPro" id="IPR051490">
    <property type="entry name" value="THEM6_lcsJ_thioesterase"/>
</dbReference>
<dbReference type="SUPFAM" id="SSF54637">
    <property type="entry name" value="Thioesterase/thiol ester dehydrase-isomerase"/>
    <property type="match status" value="1"/>
</dbReference>
<dbReference type="Proteomes" id="UP000018001">
    <property type="component" value="Unassembled WGS sequence"/>
</dbReference>
<gene>
    <name evidence="3" type="ORF">PVAR5_3688</name>
</gene>
<dbReference type="PANTHER" id="PTHR12475:SF4">
    <property type="entry name" value="PROTEIN THEM6"/>
    <property type="match status" value="1"/>
</dbReference>
<feature type="region of interest" description="Disordered" evidence="2">
    <location>
        <begin position="244"/>
        <end position="274"/>
    </location>
</feature>
<dbReference type="Gene3D" id="3.10.129.10">
    <property type="entry name" value="Hotdog Thioesterase"/>
    <property type="match status" value="1"/>
</dbReference>
<accession>V5FZ71</accession>
<feature type="compositionally biased region" description="Basic and acidic residues" evidence="2">
    <location>
        <begin position="291"/>
        <end position="303"/>
    </location>
</feature>
<evidence type="ECO:0000256" key="2">
    <source>
        <dbReference type="SAM" id="MobiDB-lite"/>
    </source>
</evidence>
<dbReference type="PANTHER" id="PTHR12475">
    <property type="match status" value="1"/>
</dbReference>
<evidence type="ECO:0000313" key="3">
    <source>
        <dbReference type="EMBL" id="GAD95051.1"/>
    </source>
</evidence>
<proteinExistence type="inferred from homology"/>
<name>V5FZ71_BYSSN</name>
<reference evidence="4" key="1">
    <citation type="journal article" date="2014" name="Genome Announc.">
        <title>Draft genome sequence of the formaldehyde-resistant fungus Byssochlamys spectabilis No. 5 (anamorph Paecilomyces variotii No. 5) (NBRC109023).</title>
        <authorList>
            <person name="Oka T."/>
            <person name="Ekino K."/>
            <person name="Fukuda K."/>
            <person name="Nomura Y."/>
        </authorList>
    </citation>
    <scope>NUCLEOTIDE SEQUENCE [LARGE SCALE GENOMIC DNA]</scope>
    <source>
        <strain evidence="4">No. 5 / NBRC 109023</strain>
    </source>
</reference>
<organism evidence="3 4">
    <name type="scientific">Byssochlamys spectabilis (strain No. 5 / NBRC 109023)</name>
    <name type="common">Paecilomyces variotii</name>
    <dbReference type="NCBI Taxonomy" id="1356009"/>
    <lineage>
        <taxon>Eukaryota</taxon>
        <taxon>Fungi</taxon>
        <taxon>Dikarya</taxon>
        <taxon>Ascomycota</taxon>
        <taxon>Pezizomycotina</taxon>
        <taxon>Eurotiomycetes</taxon>
        <taxon>Eurotiomycetidae</taxon>
        <taxon>Eurotiales</taxon>
        <taxon>Thermoascaceae</taxon>
        <taxon>Paecilomyces</taxon>
    </lineage>
</organism>
<feature type="compositionally biased region" description="Polar residues" evidence="2">
    <location>
        <begin position="256"/>
        <end position="269"/>
    </location>
</feature>